<name>A0AAD7JAR9_9AGAR</name>
<gene>
    <name evidence="1" type="ORF">B0H16DRAFT_1457372</name>
</gene>
<dbReference type="AlphaFoldDB" id="A0AAD7JAR9"/>
<proteinExistence type="predicted"/>
<comment type="caution">
    <text evidence="1">The sequence shown here is derived from an EMBL/GenBank/DDBJ whole genome shotgun (WGS) entry which is preliminary data.</text>
</comment>
<accession>A0AAD7JAR9</accession>
<keyword evidence="2" id="KW-1185">Reference proteome</keyword>
<organism evidence="1 2">
    <name type="scientific">Mycena metata</name>
    <dbReference type="NCBI Taxonomy" id="1033252"/>
    <lineage>
        <taxon>Eukaryota</taxon>
        <taxon>Fungi</taxon>
        <taxon>Dikarya</taxon>
        <taxon>Basidiomycota</taxon>
        <taxon>Agaricomycotina</taxon>
        <taxon>Agaricomycetes</taxon>
        <taxon>Agaricomycetidae</taxon>
        <taxon>Agaricales</taxon>
        <taxon>Marasmiineae</taxon>
        <taxon>Mycenaceae</taxon>
        <taxon>Mycena</taxon>
    </lineage>
</organism>
<sequence length="277" mass="31244">MPVATVIQSRRRNNVIHYQATHTTKKLTVDILLPLACSWEHRNYSAVVTDAAGIDKRPPVLVSFSEEFDEYNQPLLAAEIWVDDRDEVVYVEMNRCTGEFTLRAPMASGDRTVEKSPESMLRRLGVQHAPAPVGLGVQTLGIVCNGRHSNRGDVIQFSLQVGDGDFPGQATRNLAKKKVIDEEKYLRNKELLSARTGISLNLIQPYTVAITELIVGIDNNPFAVFKFWKPPAPPMKFSWPADAQNELCRPCVAFGKKDYREGIERLWKELPSFLRSY</sequence>
<reference evidence="1" key="1">
    <citation type="submission" date="2023-03" db="EMBL/GenBank/DDBJ databases">
        <title>Massive genome expansion in bonnet fungi (Mycena s.s.) driven by repeated elements and novel gene families across ecological guilds.</title>
        <authorList>
            <consortium name="Lawrence Berkeley National Laboratory"/>
            <person name="Harder C.B."/>
            <person name="Miyauchi S."/>
            <person name="Viragh M."/>
            <person name="Kuo A."/>
            <person name="Thoen E."/>
            <person name="Andreopoulos B."/>
            <person name="Lu D."/>
            <person name="Skrede I."/>
            <person name="Drula E."/>
            <person name="Henrissat B."/>
            <person name="Morin E."/>
            <person name="Kohler A."/>
            <person name="Barry K."/>
            <person name="LaButti K."/>
            <person name="Morin E."/>
            <person name="Salamov A."/>
            <person name="Lipzen A."/>
            <person name="Mereny Z."/>
            <person name="Hegedus B."/>
            <person name="Baldrian P."/>
            <person name="Stursova M."/>
            <person name="Weitz H."/>
            <person name="Taylor A."/>
            <person name="Grigoriev I.V."/>
            <person name="Nagy L.G."/>
            <person name="Martin F."/>
            <person name="Kauserud H."/>
        </authorList>
    </citation>
    <scope>NUCLEOTIDE SEQUENCE</scope>
    <source>
        <strain evidence="1">CBHHK182m</strain>
    </source>
</reference>
<evidence type="ECO:0000313" key="2">
    <source>
        <dbReference type="Proteomes" id="UP001215598"/>
    </source>
</evidence>
<dbReference type="Proteomes" id="UP001215598">
    <property type="component" value="Unassembled WGS sequence"/>
</dbReference>
<evidence type="ECO:0000313" key="1">
    <source>
        <dbReference type="EMBL" id="KAJ7758324.1"/>
    </source>
</evidence>
<dbReference type="EMBL" id="JARKIB010000042">
    <property type="protein sequence ID" value="KAJ7758324.1"/>
    <property type="molecule type" value="Genomic_DNA"/>
</dbReference>
<protein>
    <submittedName>
        <fullName evidence="1">Uncharacterized protein</fullName>
    </submittedName>
</protein>